<dbReference type="InterPro" id="IPR036691">
    <property type="entry name" value="Endo/exonu/phosph_ase_sf"/>
</dbReference>
<protein>
    <submittedName>
        <fullName evidence="2">Craniofacial development protein 2-like</fullName>
    </submittedName>
</protein>
<sequence>MQPTPPIRPRSSLNIGAFNVRTLKQMGQQAALARTLDSLAIAVCCICETRLYDSSTVVELTAPSLTQRYYLHCSGDPTAEAVGQTGVGVVLNSRAEATLLDWIPISSCLCTIRLKTEIGISSKCSTKRCLFVVAAYAPTNGSCDSAKDTFYAELSTLLRRAKNSDVVIFSGDMNAQLDRLGLSETQFGGRYGLEGQRTDNSERLLHLCSEHRLFLSSTAFRHKKSQCTTW</sequence>
<accession>A0ABM1BZZ0</accession>
<name>A0ABM1BZZ0_LIMPO</name>
<evidence type="ECO:0000313" key="1">
    <source>
        <dbReference type="Proteomes" id="UP000694941"/>
    </source>
</evidence>
<proteinExistence type="predicted"/>
<dbReference type="RefSeq" id="XP_013791819.1">
    <property type="nucleotide sequence ID" value="XM_013936365.1"/>
</dbReference>
<reference evidence="2" key="1">
    <citation type="submission" date="2025-08" db="UniProtKB">
        <authorList>
            <consortium name="RefSeq"/>
        </authorList>
    </citation>
    <scope>IDENTIFICATION</scope>
    <source>
        <tissue evidence="2">Muscle</tissue>
    </source>
</reference>
<keyword evidence="1" id="KW-1185">Reference proteome</keyword>
<organism evidence="1 2">
    <name type="scientific">Limulus polyphemus</name>
    <name type="common">Atlantic horseshoe crab</name>
    <dbReference type="NCBI Taxonomy" id="6850"/>
    <lineage>
        <taxon>Eukaryota</taxon>
        <taxon>Metazoa</taxon>
        <taxon>Ecdysozoa</taxon>
        <taxon>Arthropoda</taxon>
        <taxon>Chelicerata</taxon>
        <taxon>Merostomata</taxon>
        <taxon>Xiphosura</taxon>
        <taxon>Limulidae</taxon>
        <taxon>Limulus</taxon>
    </lineage>
</organism>
<evidence type="ECO:0000313" key="2">
    <source>
        <dbReference type="RefSeq" id="XP_013791819.1"/>
    </source>
</evidence>
<gene>
    <name evidence="2" type="primary">LOC106475687</name>
</gene>
<dbReference type="Gene3D" id="3.60.10.10">
    <property type="entry name" value="Endonuclease/exonuclease/phosphatase"/>
    <property type="match status" value="1"/>
</dbReference>
<dbReference type="GeneID" id="106475687"/>
<dbReference type="Proteomes" id="UP000694941">
    <property type="component" value="Unplaced"/>
</dbReference>
<dbReference type="SUPFAM" id="SSF56219">
    <property type="entry name" value="DNase I-like"/>
    <property type="match status" value="1"/>
</dbReference>